<protein>
    <submittedName>
        <fullName evidence="1">Uncharacterized protein</fullName>
    </submittedName>
</protein>
<name>A0AAP0PBX5_9MAGN</name>
<dbReference type="AlphaFoldDB" id="A0AAP0PBX5"/>
<evidence type="ECO:0000313" key="1">
    <source>
        <dbReference type="EMBL" id="KAK9137454.1"/>
    </source>
</evidence>
<evidence type="ECO:0000313" key="2">
    <source>
        <dbReference type="Proteomes" id="UP001417504"/>
    </source>
</evidence>
<keyword evidence="2" id="KW-1185">Reference proteome</keyword>
<organism evidence="1 2">
    <name type="scientific">Stephania japonica</name>
    <dbReference type="NCBI Taxonomy" id="461633"/>
    <lineage>
        <taxon>Eukaryota</taxon>
        <taxon>Viridiplantae</taxon>
        <taxon>Streptophyta</taxon>
        <taxon>Embryophyta</taxon>
        <taxon>Tracheophyta</taxon>
        <taxon>Spermatophyta</taxon>
        <taxon>Magnoliopsida</taxon>
        <taxon>Ranunculales</taxon>
        <taxon>Menispermaceae</taxon>
        <taxon>Menispermoideae</taxon>
        <taxon>Cissampelideae</taxon>
        <taxon>Stephania</taxon>
    </lineage>
</organism>
<proteinExistence type="predicted"/>
<dbReference type="EMBL" id="JBBNAE010000003">
    <property type="protein sequence ID" value="KAK9137454.1"/>
    <property type="molecule type" value="Genomic_DNA"/>
</dbReference>
<comment type="caution">
    <text evidence="1">The sequence shown here is derived from an EMBL/GenBank/DDBJ whole genome shotgun (WGS) entry which is preliminary data.</text>
</comment>
<accession>A0AAP0PBX5</accession>
<dbReference type="Proteomes" id="UP001417504">
    <property type="component" value="Unassembled WGS sequence"/>
</dbReference>
<reference evidence="1 2" key="1">
    <citation type="submission" date="2024-01" db="EMBL/GenBank/DDBJ databases">
        <title>Genome assemblies of Stephania.</title>
        <authorList>
            <person name="Yang L."/>
        </authorList>
    </citation>
    <scope>NUCLEOTIDE SEQUENCE [LARGE SCALE GENOMIC DNA]</scope>
    <source>
        <strain evidence="1">QJT</strain>
        <tissue evidence="1">Leaf</tissue>
    </source>
</reference>
<sequence length="96" mass="11093">MLEALAPDSQLVEAIGCWKDCREGWSSTSVPMRMAHDLLLAEHRYLDVVYCNIWFDSIRQEGVSSPSHGEVSRGFAFFDLIFRTLRNLVLDMLWEL</sequence>
<gene>
    <name evidence="1" type="ORF">Sjap_008048</name>
</gene>